<dbReference type="CDD" id="cd02440">
    <property type="entry name" value="AdoMet_MTases"/>
    <property type="match status" value="1"/>
</dbReference>
<dbReference type="SUPFAM" id="SSF53335">
    <property type="entry name" value="S-adenosyl-L-methionine-dependent methyltransferases"/>
    <property type="match status" value="1"/>
</dbReference>
<accession>A0ABU6CTK5</accession>
<comment type="caution">
    <text evidence="1">The sequence shown here is derived from an EMBL/GenBank/DDBJ whole genome shotgun (WGS) entry which is preliminary data.</text>
</comment>
<dbReference type="Gene3D" id="3.40.50.150">
    <property type="entry name" value="Vaccinia Virus protein VP39"/>
    <property type="match status" value="1"/>
</dbReference>
<reference evidence="2" key="1">
    <citation type="submission" date="2023-07" db="EMBL/GenBank/DDBJ databases">
        <title>The carbon used by Thiothrix.</title>
        <authorList>
            <person name="Chen L."/>
        </authorList>
    </citation>
    <scope>NUCLEOTIDE SEQUENCE [LARGE SCALE GENOMIC DNA]</scope>
</reference>
<name>A0ABU6CTK5_9GAMM</name>
<evidence type="ECO:0000313" key="1">
    <source>
        <dbReference type="EMBL" id="MEB4590157.1"/>
    </source>
</evidence>
<dbReference type="Proteomes" id="UP001308005">
    <property type="component" value="Unassembled WGS sequence"/>
</dbReference>
<evidence type="ECO:0000313" key="2">
    <source>
        <dbReference type="Proteomes" id="UP001308005"/>
    </source>
</evidence>
<dbReference type="PANTHER" id="PTHR20974:SF0">
    <property type="entry name" value="UPF0585 PROTEIN CG18661"/>
    <property type="match status" value="1"/>
</dbReference>
<dbReference type="Pfam" id="PF06080">
    <property type="entry name" value="DUF938"/>
    <property type="match status" value="1"/>
</dbReference>
<proteinExistence type="predicted"/>
<dbReference type="InterPro" id="IPR010342">
    <property type="entry name" value="DUF938"/>
</dbReference>
<sequence length="198" mass="22304">MMTKPFAESCEQNKEPILAVIGPLFRDCHDVLEIGSGTGQHAIHFAANLPHLVWHTSDVEENHPGIRLWLEEAGLPNTRPPLQLHVMRDPWPDMEVDAVFSANTAHIMGWLEVEALFARVGKLLPAGGLFALYGPFNYGGYYTSESNERFDQWLKMRNPRSGIRDADDLKRLASAAGMGLLQDFEMPVNNRLLVWRKA</sequence>
<organism evidence="1 2">
    <name type="scientific">Candidatus Thiothrix phosphatis</name>
    <dbReference type="NCBI Taxonomy" id="3112415"/>
    <lineage>
        <taxon>Bacteria</taxon>
        <taxon>Pseudomonadati</taxon>
        <taxon>Pseudomonadota</taxon>
        <taxon>Gammaproteobacteria</taxon>
        <taxon>Thiotrichales</taxon>
        <taxon>Thiotrichaceae</taxon>
        <taxon>Thiothrix</taxon>
    </lineage>
</organism>
<protein>
    <submittedName>
        <fullName evidence="1">DUF938 domain-containing protein</fullName>
    </submittedName>
</protein>
<keyword evidence="2" id="KW-1185">Reference proteome</keyword>
<dbReference type="InterPro" id="IPR029063">
    <property type="entry name" value="SAM-dependent_MTases_sf"/>
</dbReference>
<gene>
    <name evidence="1" type="ORF">VSS37_04115</name>
</gene>
<dbReference type="PANTHER" id="PTHR20974">
    <property type="entry name" value="UPF0585 PROTEIN CG18661"/>
    <property type="match status" value="1"/>
</dbReference>
<dbReference type="RefSeq" id="WP_324693399.1">
    <property type="nucleotide sequence ID" value="NZ_JAYMYJ010000030.1"/>
</dbReference>
<dbReference type="EMBL" id="JAYMYJ010000030">
    <property type="protein sequence ID" value="MEB4590157.1"/>
    <property type="molecule type" value="Genomic_DNA"/>
</dbReference>
<reference evidence="1 2" key="2">
    <citation type="submission" date="2024-01" db="EMBL/GenBank/DDBJ databases">
        <authorList>
            <person name="Xie X."/>
        </authorList>
    </citation>
    <scope>NUCLEOTIDE SEQUENCE [LARGE SCALE GENOMIC DNA]</scope>
    <source>
        <strain evidence="1">SCUT-1</strain>
    </source>
</reference>